<dbReference type="Proteomes" id="UP000242949">
    <property type="component" value="Unassembled WGS sequence"/>
</dbReference>
<dbReference type="InterPro" id="IPR050260">
    <property type="entry name" value="FAD-bd_OxRdtase"/>
</dbReference>
<dbReference type="SUPFAM" id="SSF55424">
    <property type="entry name" value="FAD/NAD-linked reductases, dimerisation (C-terminal) domain"/>
    <property type="match status" value="1"/>
</dbReference>
<dbReference type="PANTHER" id="PTHR43429:SF1">
    <property type="entry name" value="NAD(P)H SULFUR OXIDOREDUCTASE (COA-DEPENDENT)"/>
    <property type="match status" value="1"/>
</dbReference>
<dbReference type="InterPro" id="IPR036188">
    <property type="entry name" value="FAD/NAD-bd_sf"/>
</dbReference>
<reference evidence="9" key="1">
    <citation type="submission" date="2016-09" db="EMBL/GenBank/DDBJ databases">
        <authorList>
            <person name="Varghese N."/>
            <person name="Submissions S."/>
        </authorList>
    </citation>
    <scope>NUCLEOTIDE SEQUENCE [LARGE SCALE GENOMIC DNA]</scope>
    <source>
        <strain evidence="9">S5</strain>
    </source>
</reference>
<name>A0A1G6L1X7_9BACI</name>
<dbReference type="InterPro" id="IPR001763">
    <property type="entry name" value="Rhodanese-like_dom"/>
</dbReference>
<dbReference type="PRINTS" id="PR00411">
    <property type="entry name" value="PNDRDTASEI"/>
</dbReference>
<dbReference type="SUPFAM" id="SSF51905">
    <property type="entry name" value="FAD/NAD(P)-binding domain"/>
    <property type="match status" value="2"/>
</dbReference>
<dbReference type="PROSITE" id="PS50206">
    <property type="entry name" value="RHODANESE_3"/>
    <property type="match status" value="1"/>
</dbReference>
<evidence type="ECO:0000313" key="9">
    <source>
        <dbReference type="Proteomes" id="UP000242949"/>
    </source>
</evidence>
<evidence type="ECO:0000256" key="3">
    <source>
        <dbReference type="ARBA" id="ARBA00022630"/>
    </source>
</evidence>
<evidence type="ECO:0000256" key="5">
    <source>
        <dbReference type="ARBA" id="ARBA00023002"/>
    </source>
</evidence>
<evidence type="ECO:0000259" key="7">
    <source>
        <dbReference type="PROSITE" id="PS50206"/>
    </source>
</evidence>
<dbReference type="STRING" id="1612202.SAMN05421734_10763"/>
<evidence type="ECO:0000256" key="1">
    <source>
        <dbReference type="ARBA" id="ARBA00001974"/>
    </source>
</evidence>
<keyword evidence="9" id="KW-1185">Reference proteome</keyword>
<dbReference type="OrthoDB" id="9792592at2"/>
<dbReference type="SUPFAM" id="SSF52821">
    <property type="entry name" value="Rhodanese/Cell cycle control phosphatase"/>
    <property type="match status" value="1"/>
</dbReference>
<evidence type="ECO:0000256" key="2">
    <source>
        <dbReference type="ARBA" id="ARBA00009130"/>
    </source>
</evidence>
<protein>
    <submittedName>
        <fullName evidence="8">NADPH-dependent 2,4-dienoyl-CoA reductase, sulfur reductase</fullName>
    </submittedName>
</protein>
<dbReference type="SMART" id="SM00450">
    <property type="entry name" value="RHOD"/>
    <property type="match status" value="1"/>
</dbReference>
<dbReference type="RefSeq" id="WP_090796229.1">
    <property type="nucleotide sequence ID" value="NZ_FMYI01000007.1"/>
</dbReference>
<dbReference type="Pfam" id="PF02852">
    <property type="entry name" value="Pyr_redox_dim"/>
    <property type="match status" value="1"/>
</dbReference>
<dbReference type="Gene3D" id="3.50.50.60">
    <property type="entry name" value="FAD/NAD(P)-binding domain"/>
    <property type="match status" value="2"/>
</dbReference>
<dbReference type="InterPro" id="IPR036873">
    <property type="entry name" value="Rhodanese-like_dom_sf"/>
</dbReference>
<dbReference type="Pfam" id="PF00581">
    <property type="entry name" value="Rhodanese"/>
    <property type="match status" value="1"/>
</dbReference>
<organism evidence="8 9">
    <name type="scientific">Pelagirhabdus alkalitolerans</name>
    <dbReference type="NCBI Taxonomy" id="1612202"/>
    <lineage>
        <taxon>Bacteria</taxon>
        <taxon>Bacillati</taxon>
        <taxon>Bacillota</taxon>
        <taxon>Bacilli</taxon>
        <taxon>Bacillales</taxon>
        <taxon>Bacillaceae</taxon>
        <taxon>Pelagirhabdus</taxon>
    </lineage>
</organism>
<evidence type="ECO:0000313" key="8">
    <source>
        <dbReference type="EMBL" id="SDC37098.1"/>
    </source>
</evidence>
<dbReference type="InterPro" id="IPR004099">
    <property type="entry name" value="Pyr_nucl-diS_OxRdtase_dimer"/>
</dbReference>
<comment type="similarity">
    <text evidence="2">Belongs to the class-III pyridine nucleotide-disulfide oxidoreductase family.</text>
</comment>
<comment type="cofactor">
    <cofactor evidence="1">
        <name>FAD</name>
        <dbReference type="ChEBI" id="CHEBI:57692"/>
    </cofactor>
</comment>
<keyword evidence="6" id="KW-0676">Redox-active center</keyword>
<dbReference type="Pfam" id="PF07992">
    <property type="entry name" value="Pyr_redox_2"/>
    <property type="match status" value="1"/>
</dbReference>
<dbReference type="CDD" id="cd00158">
    <property type="entry name" value="RHOD"/>
    <property type="match status" value="1"/>
</dbReference>
<keyword evidence="3" id="KW-0285">Flavoprotein</keyword>
<feature type="domain" description="Rhodanese" evidence="7">
    <location>
        <begin position="462"/>
        <end position="546"/>
    </location>
</feature>
<dbReference type="AlphaFoldDB" id="A0A1G6L1X7"/>
<dbReference type="GO" id="GO:0016491">
    <property type="term" value="F:oxidoreductase activity"/>
    <property type="evidence" value="ECO:0007669"/>
    <property type="project" value="UniProtKB-KW"/>
</dbReference>
<dbReference type="PRINTS" id="PR00368">
    <property type="entry name" value="FADPNR"/>
</dbReference>
<dbReference type="PANTHER" id="PTHR43429">
    <property type="entry name" value="PYRIDINE NUCLEOTIDE-DISULFIDE OXIDOREDUCTASE DOMAIN-CONTAINING"/>
    <property type="match status" value="1"/>
</dbReference>
<dbReference type="InterPro" id="IPR023753">
    <property type="entry name" value="FAD/NAD-binding_dom"/>
</dbReference>
<gene>
    <name evidence="8" type="ORF">SAMN05421734_10763</name>
</gene>
<accession>A0A1G6L1X7</accession>
<keyword evidence="4" id="KW-0274">FAD</keyword>
<evidence type="ECO:0000256" key="4">
    <source>
        <dbReference type="ARBA" id="ARBA00022827"/>
    </source>
</evidence>
<evidence type="ECO:0000256" key="6">
    <source>
        <dbReference type="ARBA" id="ARBA00023284"/>
    </source>
</evidence>
<keyword evidence="5" id="KW-0560">Oxidoreductase</keyword>
<dbReference type="Gene3D" id="3.40.250.10">
    <property type="entry name" value="Rhodanese-like domain"/>
    <property type="match status" value="1"/>
</dbReference>
<proteinExistence type="inferred from homology"/>
<dbReference type="InterPro" id="IPR016156">
    <property type="entry name" value="FAD/NAD-linked_Rdtase_dimer_sf"/>
</dbReference>
<sequence>MSKRILVVGGVAGGASVAARVRRLDEDAEVVMFERGPHVSFSNCALPYHLSGQIEQSDDLVLMNPTIFQTQYNIDARVHSEVVKIDPEKKQIDVKHVQTGEITQEAYDKLVLSPGASPIVPPLPGVDHNHVFTVRNVVDIDRLNKFVQNDTVEEVTVVGGGFIGLEVAENLVHAGKKVTLVEAQNQVMAPFDYDMVQILHKEMSDKGIRLILDDGLASIEEDKLTLQSGTEIPSQAVVMSIGVRPETNLAKDAGLEIGKTGSIKVDHHYLTSDPHIYAVGDAIEVHHKLTHQKTRLALAGPAQRQARAAAGHIYGLPSRNTGVIGSSVVKIFDMNAASTGLNERMLKSLDYDYDVAYVIPSDKVGIMPGANQLHFKLLFEVPSGRILGAQAIGKGNVDKRIDVIATMITMNGTLEDLQETELTYSPVFGTAKDVVNFAALVGLNLLNGRYKQVKVDQVRELVENDAFIIDAREKGAYRMGHLKNAHHIPLSEFRERLDEIPEDRPVYIYCRSGQTSYNMTQALTNMGYENVFNISGSFLGVSYYEYFNDQEQNREPIVTRYNFN</sequence>
<dbReference type="EMBL" id="FMYI01000007">
    <property type="protein sequence ID" value="SDC37098.1"/>
    <property type="molecule type" value="Genomic_DNA"/>
</dbReference>